<name>A0A1X2ISE2_9FUNG</name>
<accession>A0A1X2ISE2</accession>
<dbReference type="Gene3D" id="2.30.29.30">
    <property type="entry name" value="Pleckstrin-homology domain (PH domain)/Phosphotyrosine-binding domain (PTB)"/>
    <property type="match status" value="1"/>
</dbReference>
<dbReference type="EMBL" id="MCGE01000005">
    <property type="protein sequence ID" value="ORZ21429.1"/>
    <property type="molecule type" value="Genomic_DNA"/>
</dbReference>
<dbReference type="AlphaFoldDB" id="A0A1X2ISE2"/>
<evidence type="ECO:0008006" key="3">
    <source>
        <dbReference type="Google" id="ProtNLM"/>
    </source>
</evidence>
<dbReference type="OrthoDB" id="2261218at2759"/>
<evidence type="ECO:0000313" key="1">
    <source>
        <dbReference type="EMBL" id="ORZ21429.1"/>
    </source>
</evidence>
<dbReference type="Proteomes" id="UP000193560">
    <property type="component" value="Unassembled WGS sequence"/>
</dbReference>
<evidence type="ECO:0000313" key="2">
    <source>
        <dbReference type="Proteomes" id="UP000193560"/>
    </source>
</evidence>
<protein>
    <recommendedName>
        <fullName evidence="3">PH domain-containing protein</fullName>
    </recommendedName>
</protein>
<reference evidence="1 2" key="1">
    <citation type="submission" date="2016-07" db="EMBL/GenBank/DDBJ databases">
        <title>Pervasive Adenine N6-methylation of Active Genes in Fungi.</title>
        <authorList>
            <consortium name="DOE Joint Genome Institute"/>
            <person name="Mondo S.J."/>
            <person name="Dannebaum R.O."/>
            <person name="Kuo R.C."/>
            <person name="Labutti K."/>
            <person name="Haridas S."/>
            <person name="Kuo A."/>
            <person name="Salamov A."/>
            <person name="Ahrendt S.R."/>
            <person name="Lipzen A."/>
            <person name="Sullivan W."/>
            <person name="Andreopoulos W.B."/>
            <person name="Clum A."/>
            <person name="Lindquist E."/>
            <person name="Daum C."/>
            <person name="Ramamoorthy G.K."/>
            <person name="Gryganskyi A."/>
            <person name="Culley D."/>
            <person name="Magnuson J.K."/>
            <person name="James T.Y."/>
            <person name="O'Malley M.A."/>
            <person name="Stajich J.E."/>
            <person name="Spatafora J.W."/>
            <person name="Visel A."/>
            <person name="Grigoriev I.V."/>
        </authorList>
    </citation>
    <scope>NUCLEOTIDE SEQUENCE [LARGE SCALE GENOMIC DNA]</scope>
    <source>
        <strain evidence="1 2">NRRL 1336</strain>
    </source>
</reference>
<keyword evidence="2" id="KW-1185">Reference proteome</keyword>
<proteinExistence type="predicted"/>
<dbReference type="STRING" id="90262.A0A1X2ISE2"/>
<sequence>MFCFSDLDQPTTVTFKLYMKTKVPFLKGGRRRSMEICLGQKEYHLNLRPVEKQVNRVTFQHGEDTYQVMLIHGLFMSDRAQSIMANQLLHSDYLTVYRRGGTIPRWHRYWGVLHATQLTLYDFEYKETKPAQVVLPFHMLEKVFHPSQRDDDEQMVDVGRLGLALQFALYQRHINSSSAVDENCMYVLPDDASSGYKWENSFSHCASLVEEFRAASSKNYDAETSTLIPAKYLW</sequence>
<comment type="caution">
    <text evidence="1">The sequence shown here is derived from an EMBL/GenBank/DDBJ whole genome shotgun (WGS) entry which is preliminary data.</text>
</comment>
<organism evidence="1 2">
    <name type="scientific">Absidia repens</name>
    <dbReference type="NCBI Taxonomy" id="90262"/>
    <lineage>
        <taxon>Eukaryota</taxon>
        <taxon>Fungi</taxon>
        <taxon>Fungi incertae sedis</taxon>
        <taxon>Mucoromycota</taxon>
        <taxon>Mucoromycotina</taxon>
        <taxon>Mucoromycetes</taxon>
        <taxon>Mucorales</taxon>
        <taxon>Cunninghamellaceae</taxon>
        <taxon>Absidia</taxon>
    </lineage>
</organism>
<dbReference type="InterPro" id="IPR011993">
    <property type="entry name" value="PH-like_dom_sf"/>
</dbReference>
<gene>
    <name evidence="1" type="ORF">BCR42DRAFT_448274</name>
</gene>